<dbReference type="RefSeq" id="WP_187597533.1">
    <property type="nucleotide sequence ID" value="NZ_CP060714.1"/>
</dbReference>
<dbReference type="InterPro" id="IPR007487">
    <property type="entry name" value="ABC_transpt-TYRBP-like"/>
</dbReference>
<keyword evidence="3" id="KW-1185">Reference proteome</keyword>
<keyword evidence="1" id="KW-0732">Signal</keyword>
<dbReference type="AlphaFoldDB" id="A0A7G9RNU3"/>
<feature type="signal peptide" evidence="1">
    <location>
        <begin position="1"/>
        <end position="28"/>
    </location>
</feature>
<dbReference type="Pfam" id="PF04392">
    <property type="entry name" value="ABC_sub_bind"/>
    <property type="match status" value="1"/>
</dbReference>
<dbReference type="KEGG" id="drg:H9K76_22910"/>
<feature type="chain" id="PRO_5028912102" evidence="1">
    <location>
        <begin position="29"/>
        <end position="329"/>
    </location>
</feature>
<dbReference type="InterPro" id="IPR028082">
    <property type="entry name" value="Peripla_BP_I"/>
</dbReference>
<protein>
    <submittedName>
        <fullName evidence="2">ABC transporter</fullName>
    </submittedName>
</protein>
<evidence type="ECO:0000256" key="1">
    <source>
        <dbReference type="SAM" id="SignalP"/>
    </source>
</evidence>
<dbReference type="Gene3D" id="3.40.50.2300">
    <property type="match status" value="2"/>
</dbReference>
<dbReference type="CDD" id="cd06325">
    <property type="entry name" value="PBP1_ABC_unchar_transporter"/>
    <property type="match status" value="1"/>
</dbReference>
<dbReference type="EMBL" id="CP060714">
    <property type="protein sequence ID" value="QNN57268.1"/>
    <property type="molecule type" value="Genomic_DNA"/>
</dbReference>
<dbReference type="SUPFAM" id="SSF53822">
    <property type="entry name" value="Periplasmic binding protein-like I"/>
    <property type="match status" value="1"/>
</dbReference>
<reference evidence="2 3" key="1">
    <citation type="submission" date="2020-08" db="EMBL/GenBank/DDBJ databases">
        <title>Genome sequence of Diaphorobacter ruginosibacter DSM 27467T.</title>
        <authorList>
            <person name="Hyun D.-W."/>
            <person name="Bae J.-W."/>
        </authorList>
    </citation>
    <scope>NUCLEOTIDE SEQUENCE [LARGE SCALE GENOMIC DNA]</scope>
    <source>
        <strain evidence="2 3">DSM 27467</strain>
    </source>
</reference>
<name>A0A7G9RNU3_9BURK</name>
<dbReference type="PANTHER" id="PTHR35271">
    <property type="entry name" value="ABC TRANSPORTER, SUBSTRATE-BINDING LIPOPROTEIN-RELATED"/>
    <property type="match status" value="1"/>
</dbReference>
<evidence type="ECO:0000313" key="2">
    <source>
        <dbReference type="EMBL" id="QNN57268.1"/>
    </source>
</evidence>
<sequence length="329" mass="34826">MTRTSRATFNKALIAGALVTAFSGSVWADPIKIAIANFGDHPQLNESVDGFKKQLAKEGYVEGKDVVYELSHTNFDATLLPQMIAKLQAGKPKLMLTITTPVSQVAKKALANSGIPIVFSVVTDPVAAKLTPSWDKGDNGITGSSDLQDMGAVMQFAHKLVPNSKNFGMPYNPGEANDVALLEKVKQVGAGNDYKIVSVGVDNANDIQQRITSLKGKVDVLYNPTSNLLQPATPAVSAAARQIGVPLMGADPEPVHKGLVVAAVAVRYEKVGENAGKLAARILKGEDPKNIAPMKPTLADHETVVSRSALKAFKMTAPPAIADCKCFVD</sequence>
<evidence type="ECO:0000313" key="3">
    <source>
        <dbReference type="Proteomes" id="UP000515811"/>
    </source>
</evidence>
<gene>
    <name evidence="2" type="ORF">H9K76_22910</name>
</gene>
<accession>A0A7G9RNU3</accession>
<proteinExistence type="predicted"/>
<dbReference type="PANTHER" id="PTHR35271:SF1">
    <property type="entry name" value="ABC TRANSPORTER, SUBSTRATE-BINDING LIPOPROTEIN"/>
    <property type="match status" value="1"/>
</dbReference>
<organism evidence="2 3">
    <name type="scientific">Diaphorobacter ruginosibacter</name>
    <dbReference type="NCBI Taxonomy" id="1715720"/>
    <lineage>
        <taxon>Bacteria</taxon>
        <taxon>Pseudomonadati</taxon>
        <taxon>Pseudomonadota</taxon>
        <taxon>Betaproteobacteria</taxon>
        <taxon>Burkholderiales</taxon>
        <taxon>Comamonadaceae</taxon>
        <taxon>Diaphorobacter</taxon>
    </lineage>
</organism>
<dbReference type="Proteomes" id="UP000515811">
    <property type="component" value="Chromosome"/>
</dbReference>